<proteinExistence type="predicted"/>
<name>A0A8J7BWR8_9CYAN</name>
<dbReference type="EMBL" id="JACXAE010000025">
    <property type="protein sequence ID" value="MBD2771438.1"/>
    <property type="molecule type" value="Genomic_DNA"/>
</dbReference>
<gene>
    <name evidence="2" type="ORF">ICL16_04755</name>
</gene>
<organism evidence="2 3">
    <name type="scientific">Iningainema tapete BLCC-T55</name>
    <dbReference type="NCBI Taxonomy" id="2748662"/>
    <lineage>
        <taxon>Bacteria</taxon>
        <taxon>Bacillati</taxon>
        <taxon>Cyanobacteriota</taxon>
        <taxon>Cyanophyceae</taxon>
        <taxon>Nostocales</taxon>
        <taxon>Scytonemataceae</taxon>
        <taxon>Iningainema tapete</taxon>
    </lineage>
</organism>
<dbReference type="RefSeq" id="WP_190825734.1">
    <property type="nucleotide sequence ID" value="NZ_CAWPPI010000025.1"/>
</dbReference>
<sequence>MKTNHYSRLFKWTAKFLKYFLLGIFASAIACILFMGFGAVNFVTALLLFAGNWFYKLGIILLCLMTITVILESLR</sequence>
<keyword evidence="3" id="KW-1185">Reference proteome</keyword>
<dbReference type="Proteomes" id="UP000629098">
    <property type="component" value="Unassembled WGS sequence"/>
</dbReference>
<evidence type="ECO:0000313" key="2">
    <source>
        <dbReference type="EMBL" id="MBD2771438.1"/>
    </source>
</evidence>
<keyword evidence="1" id="KW-0812">Transmembrane</keyword>
<dbReference type="PROSITE" id="PS51257">
    <property type="entry name" value="PROKAR_LIPOPROTEIN"/>
    <property type="match status" value="1"/>
</dbReference>
<comment type="caution">
    <text evidence="2">The sequence shown here is derived from an EMBL/GenBank/DDBJ whole genome shotgun (WGS) entry which is preliminary data.</text>
</comment>
<feature type="transmembrane region" description="Helical" evidence="1">
    <location>
        <begin position="53"/>
        <end position="71"/>
    </location>
</feature>
<protein>
    <submittedName>
        <fullName evidence="2">Uncharacterized protein</fullName>
    </submittedName>
</protein>
<feature type="transmembrane region" description="Helical" evidence="1">
    <location>
        <begin position="20"/>
        <end position="47"/>
    </location>
</feature>
<evidence type="ECO:0000313" key="3">
    <source>
        <dbReference type="Proteomes" id="UP000629098"/>
    </source>
</evidence>
<reference evidence="2" key="1">
    <citation type="submission" date="2020-09" db="EMBL/GenBank/DDBJ databases">
        <title>Iningainema tapete sp. nov. (Scytonemataceae, Cyanobacteria) from greenhouses in central Florida (USA) produces two types of nodularin with biosynthetic potential for microcystin-LR and anabaenopeptins.</title>
        <authorList>
            <person name="Berthold D.E."/>
            <person name="Lefler F.W."/>
            <person name="Huang I.-S."/>
            <person name="Abdulla H."/>
            <person name="Zimba P.V."/>
            <person name="Laughinghouse H.D. IV."/>
        </authorList>
    </citation>
    <scope>NUCLEOTIDE SEQUENCE</scope>
    <source>
        <strain evidence="2">BLCCT55</strain>
    </source>
</reference>
<keyword evidence="1" id="KW-1133">Transmembrane helix</keyword>
<keyword evidence="1" id="KW-0472">Membrane</keyword>
<evidence type="ECO:0000256" key="1">
    <source>
        <dbReference type="SAM" id="Phobius"/>
    </source>
</evidence>
<dbReference type="AlphaFoldDB" id="A0A8J7BWR8"/>
<accession>A0A8J7BWR8</accession>